<comment type="caution">
    <text evidence="1">The sequence shown here is derived from an EMBL/GenBank/DDBJ whole genome shotgun (WGS) entry which is preliminary data.</text>
</comment>
<gene>
    <name evidence="1" type="ORF">ORD21_18765</name>
</gene>
<sequence>GVFIAENTLLEPAFCFRSGVLRGSQAQGYLTLGKNGHYVKMVAHKKPSTSAPKPRGGVFF</sequence>
<evidence type="ECO:0000313" key="2">
    <source>
        <dbReference type="Proteomes" id="UP001276150"/>
    </source>
</evidence>
<dbReference type="EMBL" id="JAPMIV010000093">
    <property type="protein sequence ID" value="MDV6376634.1"/>
    <property type="molecule type" value="Genomic_DNA"/>
</dbReference>
<keyword evidence="2" id="KW-1185">Reference proteome</keyword>
<dbReference type="Proteomes" id="UP001276150">
    <property type="component" value="Unassembled WGS sequence"/>
</dbReference>
<evidence type="ECO:0008006" key="3">
    <source>
        <dbReference type="Google" id="ProtNLM"/>
    </source>
</evidence>
<proteinExistence type="predicted"/>
<evidence type="ECO:0000313" key="1">
    <source>
        <dbReference type="EMBL" id="MDV6376634.1"/>
    </source>
</evidence>
<dbReference type="RefSeq" id="WP_317641988.1">
    <property type="nucleotide sequence ID" value="NZ_JAPMIV010000093.1"/>
</dbReference>
<accession>A0ABU4DX54</accession>
<name>A0ABU4DX54_9DEIO</name>
<reference evidence="1 2" key="1">
    <citation type="submission" date="2022-11" db="EMBL/GenBank/DDBJ databases">
        <title>Deinococcus ZS9-10, Low Temperature and Draught-tolerating, UV-resistant Bacteria from Continental Antarctica.</title>
        <authorList>
            <person name="Cheng L."/>
        </authorList>
    </citation>
    <scope>NUCLEOTIDE SEQUENCE [LARGE SCALE GENOMIC DNA]</scope>
    <source>
        <strain evidence="1 2">ZS9-10</strain>
    </source>
</reference>
<protein>
    <recommendedName>
        <fullName evidence="3">Transposase</fullName>
    </recommendedName>
</protein>
<feature type="non-terminal residue" evidence="1">
    <location>
        <position position="1"/>
    </location>
</feature>
<organism evidence="1 2">
    <name type="scientific">Deinococcus arenicola</name>
    <dbReference type="NCBI Taxonomy" id="2994950"/>
    <lineage>
        <taxon>Bacteria</taxon>
        <taxon>Thermotogati</taxon>
        <taxon>Deinococcota</taxon>
        <taxon>Deinococci</taxon>
        <taxon>Deinococcales</taxon>
        <taxon>Deinococcaceae</taxon>
        <taxon>Deinococcus</taxon>
    </lineage>
</organism>